<gene>
    <name evidence="4" type="ORF">IRJ41_024372</name>
</gene>
<dbReference type="EMBL" id="JAFHDT010000010">
    <property type="protein sequence ID" value="KAI7804996.1"/>
    <property type="molecule type" value="Genomic_DNA"/>
</dbReference>
<proteinExistence type="predicted"/>
<keyword evidence="5" id="KW-1185">Reference proteome</keyword>
<dbReference type="PANTHER" id="PTHR16271">
    <property type="entry name" value="F-BOX ONLY PROTEIN 34/46 FAMILY MEMBER"/>
    <property type="match status" value="1"/>
</dbReference>
<name>A0A9W7WMN1_TRIRA</name>
<evidence type="ECO:0000259" key="3">
    <source>
        <dbReference type="PROSITE" id="PS50181"/>
    </source>
</evidence>
<dbReference type="Proteomes" id="UP001059041">
    <property type="component" value="Linkage Group LG10"/>
</dbReference>
<evidence type="ECO:0000256" key="2">
    <source>
        <dbReference type="SAM" id="MobiDB-lite"/>
    </source>
</evidence>
<evidence type="ECO:0000313" key="5">
    <source>
        <dbReference type="Proteomes" id="UP001059041"/>
    </source>
</evidence>
<dbReference type="InterPro" id="IPR039594">
    <property type="entry name" value="FBXO34/46"/>
</dbReference>
<protein>
    <submittedName>
        <fullName evidence="4">F-box only protein 34</fullName>
    </submittedName>
</protein>
<dbReference type="PANTHER" id="PTHR16271:SF11">
    <property type="entry name" value="F-BOX ONLY PROTEIN 34"/>
    <property type="match status" value="1"/>
</dbReference>
<dbReference type="InterPro" id="IPR036047">
    <property type="entry name" value="F-box-like_dom_sf"/>
</dbReference>
<feature type="compositionally biased region" description="Basic and acidic residues" evidence="2">
    <location>
        <begin position="509"/>
        <end position="530"/>
    </location>
</feature>
<comment type="caution">
    <text evidence="4">The sequence shown here is derived from an EMBL/GenBank/DDBJ whole genome shotgun (WGS) entry which is preliminary data.</text>
</comment>
<feature type="region of interest" description="Disordered" evidence="2">
    <location>
        <begin position="105"/>
        <end position="125"/>
    </location>
</feature>
<feature type="compositionally biased region" description="Polar residues" evidence="2">
    <location>
        <begin position="249"/>
        <end position="265"/>
    </location>
</feature>
<feature type="region of interest" description="Disordered" evidence="2">
    <location>
        <begin position="228"/>
        <end position="273"/>
    </location>
</feature>
<evidence type="ECO:0000313" key="4">
    <source>
        <dbReference type="EMBL" id="KAI7804996.1"/>
    </source>
</evidence>
<sequence>MPQKCETISYFNPTPYREPRLRASSPSSVWRFATMHLKPYPKPQDKEIHRESVHDATRGLHADQQGVLRKEWGVRQACSFMSSPGNGTANRCPLSIISTNTLRCSTNSGSNTPTRVSGTRKTKAPPVTTFTSSLVLLSSSNGLENEDSLSIYQGEDAEGFLDIWAVIKPGNTKEKVALFAAQKCGSPCGGGGIDNTSEQEAIAPELQTVSLKNKSCWEVDWCVAKRRRRSGNPEKPKSVESAAPKSDTQRISQSEVPSENINPCQVMSEEEEAEKTISVVEMVAYLEQRANDQQLSSKPPSLRSTSTITLSKAIQQSKDLEQPEIQEEEGESVRVLDMVAKMESQCLSRQGIREGGDLSRNNSLRRKVGRVLLAGSEPFSLPSHSVSFTAPQDRTVHSKPQELGSVSDKLTFPSLELATTEGSQCSLATTTLHHEDGSCMAGQQCSPDVEIVESAPRHASLCGSEEPHPGMLFFAQPLKDQHKSSSPENTPQNKELNDGKPSVETSLSFREDSRDGHDAEQNHHNVETETTRVVSRESVPFPLRRLVSHEFLVTRFKIQLLLEPQQYMLFLPHHIIVKIFCLLPTESLAALKCTCHYFKFIIESYGVRPADSRWVSDPRYKDDPCKQCKKRYDRGDVSLCRWHHKPYCQALPYGPGYWMCCRGAHKDTPGCNVGLHDNRWVPVFHSINMPIYKKSRDTGEDS</sequence>
<organism evidence="4 5">
    <name type="scientific">Triplophysa rosa</name>
    <name type="common">Cave loach</name>
    <dbReference type="NCBI Taxonomy" id="992332"/>
    <lineage>
        <taxon>Eukaryota</taxon>
        <taxon>Metazoa</taxon>
        <taxon>Chordata</taxon>
        <taxon>Craniata</taxon>
        <taxon>Vertebrata</taxon>
        <taxon>Euteleostomi</taxon>
        <taxon>Actinopterygii</taxon>
        <taxon>Neopterygii</taxon>
        <taxon>Teleostei</taxon>
        <taxon>Ostariophysi</taxon>
        <taxon>Cypriniformes</taxon>
        <taxon>Nemacheilidae</taxon>
        <taxon>Triplophysa</taxon>
    </lineage>
</organism>
<dbReference type="SUPFAM" id="SSF81383">
    <property type="entry name" value="F-box domain"/>
    <property type="match status" value="1"/>
</dbReference>
<reference evidence="4" key="1">
    <citation type="submission" date="2021-02" db="EMBL/GenBank/DDBJ databases">
        <title>Comparative genomics reveals that relaxation of natural selection precedes convergent phenotypic evolution of cavefish.</title>
        <authorList>
            <person name="Peng Z."/>
        </authorList>
    </citation>
    <scope>NUCLEOTIDE SEQUENCE</scope>
    <source>
        <tissue evidence="4">Muscle</tissue>
    </source>
</reference>
<dbReference type="OrthoDB" id="10052741at2759"/>
<dbReference type="PROSITE" id="PS50181">
    <property type="entry name" value="FBOX"/>
    <property type="match status" value="1"/>
</dbReference>
<evidence type="ECO:0000256" key="1">
    <source>
        <dbReference type="ARBA" id="ARBA00022786"/>
    </source>
</evidence>
<dbReference type="Pfam" id="PF12937">
    <property type="entry name" value="F-box-like"/>
    <property type="match status" value="1"/>
</dbReference>
<accession>A0A9W7WMN1</accession>
<feature type="compositionally biased region" description="Polar residues" evidence="2">
    <location>
        <begin position="105"/>
        <end position="117"/>
    </location>
</feature>
<dbReference type="InterPro" id="IPR001810">
    <property type="entry name" value="F-box_dom"/>
</dbReference>
<feature type="domain" description="F-box" evidence="3">
    <location>
        <begin position="565"/>
        <end position="617"/>
    </location>
</feature>
<keyword evidence="1" id="KW-0833">Ubl conjugation pathway</keyword>
<feature type="region of interest" description="Disordered" evidence="2">
    <location>
        <begin position="479"/>
        <end position="533"/>
    </location>
</feature>
<dbReference type="AlphaFoldDB" id="A0A9W7WMN1"/>